<evidence type="ECO:0000313" key="2">
    <source>
        <dbReference type="EMBL" id="MBX29144.1"/>
    </source>
</evidence>
<dbReference type="AlphaFoldDB" id="A0A2P2MG31"/>
<proteinExistence type="predicted"/>
<dbReference type="EMBL" id="GGEC01048660">
    <property type="protein sequence ID" value="MBX29144.1"/>
    <property type="molecule type" value="Transcribed_RNA"/>
</dbReference>
<accession>A0A2P2MG31</accession>
<organism evidence="2">
    <name type="scientific">Rhizophora mucronata</name>
    <name type="common">Asiatic mangrove</name>
    <dbReference type="NCBI Taxonomy" id="61149"/>
    <lineage>
        <taxon>Eukaryota</taxon>
        <taxon>Viridiplantae</taxon>
        <taxon>Streptophyta</taxon>
        <taxon>Embryophyta</taxon>
        <taxon>Tracheophyta</taxon>
        <taxon>Spermatophyta</taxon>
        <taxon>Magnoliopsida</taxon>
        <taxon>eudicotyledons</taxon>
        <taxon>Gunneridae</taxon>
        <taxon>Pentapetalae</taxon>
        <taxon>rosids</taxon>
        <taxon>fabids</taxon>
        <taxon>Malpighiales</taxon>
        <taxon>Rhizophoraceae</taxon>
        <taxon>Rhizophora</taxon>
    </lineage>
</organism>
<reference evidence="2" key="1">
    <citation type="submission" date="2018-02" db="EMBL/GenBank/DDBJ databases">
        <title>Rhizophora mucronata_Transcriptome.</title>
        <authorList>
            <person name="Meera S.P."/>
            <person name="Sreeshan A."/>
            <person name="Augustine A."/>
        </authorList>
    </citation>
    <scope>NUCLEOTIDE SEQUENCE</scope>
    <source>
        <tissue evidence="2">Leaf</tissue>
    </source>
</reference>
<feature type="region of interest" description="Disordered" evidence="1">
    <location>
        <begin position="1"/>
        <end position="30"/>
    </location>
</feature>
<feature type="compositionally biased region" description="Basic and acidic residues" evidence="1">
    <location>
        <begin position="19"/>
        <end position="30"/>
    </location>
</feature>
<protein>
    <submittedName>
        <fullName evidence="2">Uncharacterized protein MANES_07G140200</fullName>
    </submittedName>
</protein>
<name>A0A2P2MG31_RHIMU</name>
<sequence length="30" mass="3111">MAHSISPVLCSAISQSSESTDKGCRSGKED</sequence>
<evidence type="ECO:0000256" key="1">
    <source>
        <dbReference type="SAM" id="MobiDB-lite"/>
    </source>
</evidence>